<comment type="caution">
    <text evidence="1">The sequence shown here is derived from an EMBL/GenBank/DDBJ whole genome shotgun (WGS) entry which is preliminary data.</text>
</comment>
<gene>
    <name evidence="1" type="ORF">ColSpa_01866</name>
</gene>
<dbReference type="GeneID" id="73322668"/>
<reference evidence="1 2" key="1">
    <citation type="submission" date="2022-03" db="EMBL/GenBank/DDBJ databases">
        <title>Genome data of Colletotrichum spp.</title>
        <authorList>
            <person name="Utami Y.D."/>
            <person name="Hiruma K."/>
        </authorList>
    </citation>
    <scope>NUCLEOTIDE SEQUENCE [LARGE SCALE GENOMIC DNA]</scope>
    <source>
        <strain evidence="1 2">MAFF 239500</strain>
    </source>
</reference>
<accession>A0AA37L7Q6</accession>
<dbReference type="Proteomes" id="UP001055115">
    <property type="component" value="Unassembled WGS sequence"/>
</dbReference>
<evidence type="ECO:0000313" key="2">
    <source>
        <dbReference type="Proteomes" id="UP001055115"/>
    </source>
</evidence>
<dbReference type="RefSeq" id="XP_049124035.1">
    <property type="nucleotide sequence ID" value="XM_049268078.1"/>
</dbReference>
<name>A0AA37L7Q6_9PEZI</name>
<protein>
    <submittedName>
        <fullName evidence="1">Uncharacterized protein</fullName>
    </submittedName>
</protein>
<evidence type="ECO:0000313" key="1">
    <source>
        <dbReference type="EMBL" id="GKT41685.1"/>
    </source>
</evidence>
<dbReference type="AlphaFoldDB" id="A0AA37L7Q6"/>
<sequence length="93" mass="10381">MAYGIMGSTRQSFMLTYQSTRPVKALYFDGESAALMGLGQLDTQMLHLYGNVSGPSSKDGRWRGLEPEYDRATGLCDWLLEKRLRGEGWGIEG</sequence>
<organism evidence="1 2">
    <name type="scientific">Colletotrichum spaethianum</name>
    <dbReference type="NCBI Taxonomy" id="700344"/>
    <lineage>
        <taxon>Eukaryota</taxon>
        <taxon>Fungi</taxon>
        <taxon>Dikarya</taxon>
        <taxon>Ascomycota</taxon>
        <taxon>Pezizomycotina</taxon>
        <taxon>Sordariomycetes</taxon>
        <taxon>Hypocreomycetidae</taxon>
        <taxon>Glomerellales</taxon>
        <taxon>Glomerellaceae</taxon>
        <taxon>Colletotrichum</taxon>
        <taxon>Colletotrichum spaethianum species complex</taxon>
    </lineage>
</organism>
<dbReference type="EMBL" id="BQXU01000003">
    <property type="protein sequence ID" value="GKT41685.1"/>
    <property type="molecule type" value="Genomic_DNA"/>
</dbReference>
<proteinExistence type="predicted"/>
<keyword evidence="2" id="KW-1185">Reference proteome</keyword>